<proteinExistence type="predicted"/>
<sequence>MNDEKVNRFIFLNNIGICFLECLSKFCQAIVK</sequence>
<evidence type="ECO:0000313" key="1">
    <source>
        <dbReference type="EMBL" id="AFJ27010.1"/>
    </source>
</evidence>
<dbReference type="EMBL" id="CP003122">
    <property type="protein sequence ID" value="AFJ27010.1"/>
    <property type="molecule type" value="Genomic_DNA"/>
</dbReference>
<accession>I1ZPN6</accession>
<protein>
    <submittedName>
        <fullName evidence="1">Uncharacterized protein</fullName>
    </submittedName>
</protein>
<reference evidence="1 2" key="1">
    <citation type="journal article" date="2012" name="PLoS ONE">
        <title>Complete Genome and Transcriptomes of Streptococcus parasanguinis FW213: Phylogenic Relations and Potential Virulence Mechanisms.</title>
        <authorList>
            <person name="Geng J."/>
            <person name="Chiu C.H."/>
            <person name="Tang P."/>
            <person name="Chen Y."/>
            <person name="Shieh H.R."/>
            <person name="Hu S."/>
            <person name="Chen Y.Y."/>
        </authorList>
    </citation>
    <scope>NUCLEOTIDE SEQUENCE [LARGE SCALE GENOMIC DNA]</scope>
    <source>
        <strain evidence="1 2">FW213</strain>
    </source>
</reference>
<organism evidence="1 2">
    <name type="scientific">Streptococcus parasanguinis FW213</name>
    <dbReference type="NCBI Taxonomy" id="1114965"/>
    <lineage>
        <taxon>Bacteria</taxon>
        <taxon>Bacillati</taxon>
        <taxon>Bacillota</taxon>
        <taxon>Bacilli</taxon>
        <taxon>Lactobacillales</taxon>
        <taxon>Streptococcaceae</taxon>
        <taxon>Streptococcus</taxon>
    </lineage>
</organism>
<name>I1ZPN6_STRPA</name>
<evidence type="ECO:0000313" key="2">
    <source>
        <dbReference type="Proteomes" id="UP000002865"/>
    </source>
</evidence>
<dbReference type="Proteomes" id="UP000002865">
    <property type="component" value="Chromosome"/>
</dbReference>
<dbReference type="HOGENOM" id="CLU_3391653_0_0_9"/>
<dbReference type="PaxDb" id="1114965-Spaf_2078"/>
<dbReference type="KEGG" id="scf:Spaf_2078"/>
<gene>
    <name evidence="1" type="ORF">Spaf_2078</name>
</gene>
<dbReference type="AlphaFoldDB" id="I1ZPN6"/>